<name>A0A212KLT4_9PROT</name>
<evidence type="ECO:0000256" key="1">
    <source>
        <dbReference type="SAM" id="MobiDB-lite"/>
    </source>
</evidence>
<feature type="region of interest" description="Disordered" evidence="1">
    <location>
        <begin position="124"/>
        <end position="161"/>
    </location>
</feature>
<accession>A0A212KLT4</accession>
<sequence>MTDTENDRNIIDITCETLGGDLASWLVDRLRQQPKTYGEMSEQEQRETIESATTAVNSMLRRAVALIAADNRKVIVAEVEKVEFKDGIKAVISCSKSSEYRHDLADAQGQTVLIVVADADKYLGGERPEAEPDQGALFDKTGMGAEDVGLDDGDREPAAAE</sequence>
<dbReference type="EMBL" id="FLUO01000003">
    <property type="protein sequence ID" value="SBW12673.1"/>
    <property type="molecule type" value="Genomic_DNA"/>
</dbReference>
<organism evidence="2">
    <name type="scientific">uncultured Alphaproteobacteria bacterium</name>
    <dbReference type="NCBI Taxonomy" id="91750"/>
    <lineage>
        <taxon>Bacteria</taxon>
        <taxon>Pseudomonadati</taxon>
        <taxon>Pseudomonadota</taxon>
        <taxon>Alphaproteobacteria</taxon>
        <taxon>environmental samples</taxon>
    </lineage>
</organism>
<protein>
    <submittedName>
        <fullName evidence="2">Uncharacterized protein</fullName>
    </submittedName>
</protein>
<dbReference type="AlphaFoldDB" id="A0A212KLT4"/>
<gene>
    <name evidence="2" type="ORF">KL86APRO_30164</name>
</gene>
<proteinExistence type="predicted"/>
<evidence type="ECO:0000313" key="2">
    <source>
        <dbReference type="EMBL" id="SBW12673.1"/>
    </source>
</evidence>
<reference evidence="2" key="1">
    <citation type="submission" date="2016-04" db="EMBL/GenBank/DDBJ databases">
        <authorList>
            <person name="Evans L.H."/>
            <person name="Alamgir A."/>
            <person name="Owens N."/>
            <person name="Weber N.D."/>
            <person name="Virtaneva K."/>
            <person name="Barbian K."/>
            <person name="Babar A."/>
            <person name="Rosenke K."/>
        </authorList>
    </citation>
    <scope>NUCLEOTIDE SEQUENCE</scope>
    <source>
        <strain evidence="2">86</strain>
    </source>
</reference>